<dbReference type="Pfam" id="PF01068">
    <property type="entry name" value="DNA_ligase_A_M"/>
    <property type="match status" value="1"/>
</dbReference>
<dbReference type="InterPro" id="IPR044125">
    <property type="entry name" value="Adenylation_DNA_ligase_IV"/>
</dbReference>
<comment type="subcellular location">
    <subcellularLocation>
        <location evidence="2">Nucleus</location>
    </subcellularLocation>
</comment>
<dbReference type="KEGG" id="cten:18248553"/>
<dbReference type="CDD" id="cd07903">
    <property type="entry name" value="Adenylation_DNA_ligase_IV"/>
    <property type="match status" value="1"/>
</dbReference>
<evidence type="ECO:0000313" key="23">
    <source>
        <dbReference type="Proteomes" id="UP000000707"/>
    </source>
</evidence>
<evidence type="ECO:0000256" key="13">
    <source>
        <dbReference type="ARBA" id="ARBA00023172"/>
    </source>
</evidence>
<dbReference type="PANTHER" id="PTHR45997">
    <property type="entry name" value="DNA LIGASE 4"/>
    <property type="match status" value="1"/>
</dbReference>
<keyword evidence="9" id="KW-0547">Nucleotide-binding</keyword>
<dbReference type="InterPro" id="IPR001357">
    <property type="entry name" value="BRCT_dom"/>
</dbReference>
<reference evidence="22 23" key="1">
    <citation type="journal article" date="2011" name="Proc. Natl. Acad. Sci. U.S.A.">
        <title>Comparative genomics of xylose-fermenting fungi for enhanced biofuel production.</title>
        <authorList>
            <person name="Wohlbach D.J."/>
            <person name="Kuo A."/>
            <person name="Sato T.K."/>
            <person name="Potts K.M."/>
            <person name="Salamov A.A."/>
            <person name="LaButti K.M."/>
            <person name="Sun H."/>
            <person name="Clum A."/>
            <person name="Pangilinan J.L."/>
            <person name="Lindquist E.A."/>
            <person name="Lucas S."/>
            <person name="Lapidus A."/>
            <person name="Jin M."/>
            <person name="Gunawan C."/>
            <person name="Balan V."/>
            <person name="Dale B.E."/>
            <person name="Jeffries T.W."/>
            <person name="Zinkel R."/>
            <person name="Barry K.W."/>
            <person name="Grigoriev I.V."/>
            <person name="Gasch A.P."/>
        </authorList>
    </citation>
    <scope>NUCLEOTIDE SEQUENCE [LARGE SCALE GENOMIC DNA]</scope>
    <source>
        <strain evidence="23">ATCC 10573 / BCRC 21748 / CBS 615 / JCM 9827 / NBRC 10315 / NRRL Y-1498 / VKM Y-70</strain>
    </source>
</reference>
<comment type="catalytic activity">
    <reaction evidence="18">
        <text>ATP + (deoxyribonucleotide)n-3'-hydroxyl + 5'-phospho-(deoxyribonucleotide)m = (deoxyribonucleotide)n+m + AMP + diphosphate.</text>
        <dbReference type="EC" id="6.5.1.1"/>
    </reaction>
</comment>
<dbReference type="STRING" id="590646.G3AXI9"/>
<evidence type="ECO:0000256" key="9">
    <source>
        <dbReference type="ARBA" id="ARBA00022741"/>
    </source>
</evidence>
<organism evidence="23">
    <name type="scientific">Candida tenuis (strain ATCC 10573 / BCRC 21748 / CBS 615 / JCM 9827 / NBRC 10315 / NRRL Y-1498 / VKM Y-70)</name>
    <name type="common">Yeast</name>
    <name type="synonym">Yamadazyma tenuis</name>
    <dbReference type="NCBI Taxonomy" id="590646"/>
    <lineage>
        <taxon>Eukaryota</taxon>
        <taxon>Fungi</taxon>
        <taxon>Dikarya</taxon>
        <taxon>Ascomycota</taxon>
        <taxon>Saccharomycotina</taxon>
        <taxon>Pichiomycetes</taxon>
        <taxon>Debaryomycetaceae</taxon>
        <taxon>Yamadazyma</taxon>
    </lineage>
</organism>
<protein>
    <recommendedName>
        <fullName evidence="5">DNA ligase 4</fullName>
        <ecNumber evidence="4">6.5.1.1</ecNumber>
    </recommendedName>
    <alternativeName>
        <fullName evidence="17">DNA ligase IV</fullName>
    </alternativeName>
    <alternativeName>
        <fullName evidence="16">Polydeoxyribonucleotide synthase [ATP] 4</fullName>
    </alternativeName>
</protein>
<evidence type="ECO:0000256" key="1">
    <source>
        <dbReference type="ARBA" id="ARBA00001946"/>
    </source>
</evidence>
<dbReference type="GO" id="GO:0032807">
    <property type="term" value="C:DNA ligase IV complex"/>
    <property type="evidence" value="ECO:0007669"/>
    <property type="project" value="TreeGrafter"/>
</dbReference>
<dbReference type="GO" id="GO:0006297">
    <property type="term" value="P:nucleotide-excision repair, DNA gap filling"/>
    <property type="evidence" value="ECO:0007669"/>
    <property type="project" value="TreeGrafter"/>
</dbReference>
<keyword evidence="10" id="KW-0227">DNA damage</keyword>
<dbReference type="NCBIfam" id="TIGR00574">
    <property type="entry name" value="dnl1"/>
    <property type="match status" value="1"/>
</dbReference>
<evidence type="ECO:0000259" key="20">
    <source>
        <dbReference type="PROSITE" id="PS50160"/>
    </source>
</evidence>
<dbReference type="InterPro" id="IPR029710">
    <property type="entry name" value="LIG4"/>
</dbReference>
<evidence type="ECO:0000256" key="5">
    <source>
        <dbReference type="ARBA" id="ARBA00022073"/>
    </source>
</evidence>
<dbReference type="Pfam" id="PF04679">
    <property type="entry name" value="DNA_ligase_A_C"/>
    <property type="match status" value="1"/>
</dbReference>
<evidence type="ECO:0000256" key="14">
    <source>
        <dbReference type="ARBA" id="ARBA00023204"/>
    </source>
</evidence>
<keyword evidence="15" id="KW-0539">Nucleus</keyword>
<dbReference type="SUPFAM" id="SSF52113">
    <property type="entry name" value="BRCT domain"/>
    <property type="match status" value="1"/>
</dbReference>
<dbReference type="GO" id="GO:0003677">
    <property type="term" value="F:DNA binding"/>
    <property type="evidence" value="ECO:0007669"/>
    <property type="project" value="InterPro"/>
</dbReference>
<dbReference type="EMBL" id="GL996510">
    <property type="protein sequence ID" value="EGV66395.1"/>
    <property type="molecule type" value="Genomic_DNA"/>
</dbReference>
<dbReference type="PROSITE" id="PS50172">
    <property type="entry name" value="BRCT"/>
    <property type="match status" value="1"/>
</dbReference>
<evidence type="ECO:0000256" key="16">
    <source>
        <dbReference type="ARBA" id="ARBA00030676"/>
    </source>
</evidence>
<evidence type="ECO:0000259" key="21">
    <source>
        <dbReference type="PROSITE" id="PS50172"/>
    </source>
</evidence>
<evidence type="ECO:0000256" key="2">
    <source>
        <dbReference type="ARBA" id="ARBA00004123"/>
    </source>
</evidence>
<evidence type="ECO:0000256" key="12">
    <source>
        <dbReference type="ARBA" id="ARBA00022842"/>
    </source>
</evidence>
<evidence type="ECO:0000313" key="22">
    <source>
        <dbReference type="EMBL" id="EGV66395.1"/>
    </source>
</evidence>
<dbReference type="GO" id="GO:0046872">
    <property type="term" value="F:metal ion binding"/>
    <property type="evidence" value="ECO:0007669"/>
    <property type="project" value="UniProtKB-KW"/>
</dbReference>
<dbReference type="AlphaFoldDB" id="G3AXI9"/>
<keyword evidence="7" id="KW-0479">Metal-binding</keyword>
<keyword evidence="8" id="KW-0677">Repeat</keyword>
<evidence type="ECO:0000256" key="4">
    <source>
        <dbReference type="ARBA" id="ARBA00012727"/>
    </source>
</evidence>
<dbReference type="Gene3D" id="3.30.470.30">
    <property type="entry name" value="DNA ligase/mRNA capping enzyme"/>
    <property type="match status" value="1"/>
</dbReference>
<name>G3AXI9_CANTC</name>
<evidence type="ECO:0000256" key="18">
    <source>
        <dbReference type="ARBA" id="ARBA00034003"/>
    </source>
</evidence>
<dbReference type="eggNOG" id="KOG0966">
    <property type="taxonomic scope" value="Eukaryota"/>
</dbReference>
<evidence type="ECO:0000256" key="7">
    <source>
        <dbReference type="ARBA" id="ARBA00022723"/>
    </source>
</evidence>
<dbReference type="InterPro" id="IPR012309">
    <property type="entry name" value="DNA_ligase_ATP-dep_C"/>
</dbReference>
<dbReference type="SUPFAM" id="SSF56091">
    <property type="entry name" value="DNA ligase/mRNA capping enzyme, catalytic domain"/>
    <property type="match status" value="1"/>
</dbReference>
<evidence type="ECO:0000256" key="19">
    <source>
        <dbReference type="RuleBase" id="RU004196"/>
    </source>
</evidence>
<keyword evidence="12" id="KW-0460">Magnesium</keyword>
<dbReference type="SUPFAM" id="SSF50249">
    <property type="entry name" value="Nucleic acid-binding proteins"/>
    <property type="match status" value="1"/>
</dbReference>
<dbReference type="Gene3D" id="2.40.50.140">
    <property type="entry name" value="Nucleic acid-binding proteins"/>
    <property type="match status" value="1"/>
</dbReference>
<dbReference type="GO" id="GO:0005524">
    <property type="term" value="F:ATP binding"/>
    <property type="evidence" value="ECO:0007669"/>
    <property type="project" value="UniProtKB-KW"/>
</dbReference>
<evidence type="ECO:0000256" key="17">
    <source>
        <dbReference type="ARBA" id="ARBA00031942"/>
    </source>
</evidence>
<dbReference type="EC" id="6.5.1.1" evidence="4"/>
<dbReference type="SMART" id="SM00292">
    <property type="entry name" value="BRCT"/>
    <property type="match status" value="2"/>
</dbReference>
<keyword evidence="23" id="KW-1185">Reference proteome</keyword>
<dbReference type="PANTHER" id="PTHR45997:SF1">
    <property type="entry name" value="DNA LIGASE 4"/>
    <property type="match status" value="1"/>
</dbReference>
<dbReference type="InterPro" id="IPR012310">
    <property type="entry name" value="DNA_ligase_ATP-dep_cent"/>
</dbReference>
<dbReference type="PROSITE" id="PS50160">
    <property type="entry name" value="DNA_LIGASE_A3"/>
    <property type="match status" value="1"/>
</dbReference>
<dbReference type="Gene3D" id="3.40.50.10190">
    <property type="entry name" value="BRCT domain"/>
    <property type="match status" value="1"/>
</dbReference>
<evidence type="ECO:0000256" key="3">
    <source>
        <dbReference type="ARBA" id="ARBA00007572"/>
    </source>
</evidence>
<evidence type="ECO:0000256" key="15">
    <source>
        <dbReference type="ARBA" id="ARBA00023242"/>
    </source>
</evidence>
<evidence type="ECO:0000256" key="6">
    <source>
        <dbReference type="ARBA" id="ARBA00022598"/>
    </source>
</evidence>
<dbReference type="GO" id="GO:0006310">
    <property type="term" value="P:DNA recombination"/>
    <property type="evidence" value="ECO:0007669"/>
    <property type="project" value="UniProtKB-KW"/>
</dbReference>
<comment type="similarity">
    <text evidence="3 19">Belongs to the ATP-dependent DNA ligase family.</text>
</comment>
<dbReference type="GO" id="GO:0071897">
    <property type="term" value="P:DNA biosynthetic process"/>
    <property type="evidence" value="ECO:0007669"/>
    <property type="project" value="InterPro"/>
</dbReference>
<evidence type="ECO:0000256" key="11">
    <source>
        <dbReference type="ARBA" id="ARBA00022840"/>
    </source>
</evidence>
<dbReference type="GO" id="GO:0006303">
    <property type="term" value="P:double-strand break repair via nonhomologous end joining"/>
    <property type="evidence" value="ECO:0007669"/>
    <property type="project" value="TreeGrafter"/>
</dbReference>
<dbReference type="InterPro" id="IPR012308">
    <property type="entry name" value="DNA_ligase_ATP-dep_N"/>
</dbReference>
<dbReference type="Gene3D" id="1.10.3260.10">
    <property type="entry name" value="DNA ligase, ATP-dependent, N-terminal domain"/>
    <property type="match status" value="1"/>
</dbReference>
<dbReference type="Pfam" id="PF16589">
    <property type="entry name" value="BRCT_2"/>
    <property type="match status" value="1"/>
</dbReference>
<dbReference type="HOGENOM" id="CLU_004844_1_1_1"/>
<keyword evidence="6 22" id="KW-0436">Ligase</keyword>
<feature type="domain" description="ATP-dependent DNA ligase family profile" evidence="20">
    <location>
        <begin position="383"/>
        <end position="502"/>
    </location>
</feature>
<comment type="cofactor">
    <cofactor evidence="1">
        <name>Mg(2+)</name>
        <dbReference type="ChEBI" id="CHEBI:18420"/>
    </cofactor>
</comment>
<keyword evidence="14" id="KW-0234">DNA repair</keyword>
<sequence length="903" mass="105378">MSFLDQIPPITNLQDPEFSFLVTELFNPLDAVNRESLGSFPNITSKKRDIISRFLKTYKAHIGSDIYPSIRLVLPNKDSRKYYMRHTELVSFIIKMYNIPNESNHTKLLREWKTQFHHLQLQNSDPNLSHLPRKICQVIGNRRSLQHKITKKYSVNQINEVLDQLSNATKTEDRIKILRPVFDNLQIDEIRWLLNIILKISNAGYMERFVFELWNENCYGLYTVCHDLSKAFRYFSVHDSIDQKQLIPHVNFPFIPQASQKLTASYTKLCSEMSEFYIEEKIDGDRMVLHYNNNKFKFFSRRCRDYSLLFGENFEVGSLTKHLKNVFHPKVTKLILDCEIVAFDADRKCILPFGTLRKAAIQEAVKEFTTTDMFSEHGCWPYLLVFDILQVNDTSLVNAPLYQRKLALEKAIIEVPNRLEILKYKLCKDPIDIENAVKGVIVDRSEGIMVKNTMSKYHVAKRDNSWIKVKPEYLESFGENLDLVVIGVLPGIKNSYMCGLYDTETHMWRSFCTVANGFTNEEFAELDRLMKDKLSRVCPENVMFGRRKPQYYLNPEESVVLEIKARVYDQRTDETYATNTTLRNLYCRGIRHDKSWDDCISYQSYEEQRSDRTKDIYETQDVNKRRRVKEESFTETTFRENMKANMELFKDYRFVVLSDKLDQVENMRISLESLKNLIKKFGGEIITSPSYSKSKPCLVISEKLTPRCRAYVELGLDIVHPNWLFYCIEYGKIIPMECLTVFESKNKVPENFDEYGDSFAVTPRMNLKDYLLSLKIEKSPSHQIINDLSGELESYRLLKDILAGSKFLIISNGIQCTKTILATKIQQFGGTVVEKLPCEYIIVPRSLYKKSRKAMLSEVRRLSQQISNTYTKGTRIPNIVIESFIDSTIESSVKVDPQDHKVL</sequence>
<proteinExistence type="inferred from homology"/>
<dbReference type="Proteomes" id="UP000000707">
    <property type="component" value="Unassembled WGS sequence"/>
</dbReference>
<evidence type="ECO:0000256" key="10">
    <source>
        <dbReference type="ARBA" id="ARBA00022763"/>
    </source>
</evidence>
<keyword evidence="13" id="KW-0233">DNA recombination</keyword>
<dbReference type="GeneID" id="18248553"/>
<dbReference type="InterPro" id="IPR036599">
    <property type="entry name" value="DNA_ligase_N_sf"/>
</dbReference>
<dbReference type="InterPro" id="IPR036420">
    <property type="entry name" value="BRCT_dom_sf"/>
</dbReference>
<keyword evidence="11" id="KW-0067">ATP-binding</keyword>
<evidence type="ECO:0000256" key="8">
    <source>
        <dbReference type="ARBA" id="ARBA00022737"/>
    </source>
</evidence>
<gene>
    <name evidence="22" type="ORF">CANTEDRAFT_117182</name>
</gene>
<dbReference type="InterPro" id="IPR000977">
    <property type="entry name" value="DNA_ligase_ATP-dep"/>
</dbReference>
<dbReference type="InterPro" id="IPR012340">
    <property type="entry name" value="NA-bd_OB-fold"/>
</dbReference>
<dbReference type="GO" id="GO:0003910">
    <property type="term" value="F:DNA ligase (ATP) activity"/>
    <property type="evidence" value="ECO:0007669"/>
    <property type="project" value="UniProtKB-EC"/>
</dbReference>
<feature type="domain" description="BRCT" evidence="21">
    <location>
        <begin position="644"/>
        <end position="741"/>
    </location>
</feature>
<accession>G3AXI9</accession>
<dbReference type="Pfam" id="PF04675">
    <property type="entry name" value="DNA_ligase_A_N"/>
    <property type="match status" value="1"/>
</dbReference>
<dbReference type="OrthoDB" id="151490at2759"/>